<comment type="caution">
    <text evidence="2">The sequence shown here is derived from an EMBL/GenBank/DDBJ whole genome shotgun (WGS) entry which is preliminary data.</text>
</comment>
<proteinExistence type="predicted"/>
<dbReference type="Proteomes" id="UP000030428">
    <property type="component" value="Unassembled WGS sequence"/>
</dbReference>
<dbReference type="PIRSF" id="PIRSF016481">
    <property type="entry name" value="Pilus_assembly_PilP"/>
    <property type="match status" value="1"/>
</dbReference>
<dbReference type="InterPro" id="IPR007446">
    <property type="entry name" value="PilP"/>
</dbReference>
<sequence length="185" mass="20511">MSVDLFYLGLITSLLSGCADPGVTDLQEYVAEIKAIENPQIKPIPEYRHIPPFFYEVQNQRDPFVHLIDTDIKKQDIPGGLGDNQSNENPCPSGPDANRVRVGLEEMPLDALQMVGTMTKQGALWALVASTSDGTLYEVKQNDYLGENYGQIINISEDQIDILELVPDGNGCWTQEVTSFHLVTQ</sequence>
<feature type="region of interest" description="Disordered" evidence="1">
    <location>
        <begin position="76"/>
        <end position="96"/>
    </location>
</feature>
<accession>A0A4E0QR98</accession>
<evidence type="ECO:0000256" key="1">
    <source>
        <dbReference type="SAM" id="MobiDB-lite"/>
    </source>
</evidence>
<evidence type="ECO:0008006" key="4">
    <source>
        <dbReference type="Google" id="ProtNLM"/>
    </source>
</evidence>
<dbReference type="AlphaFoldDB" id="A0A4E0QR98"/>
<evidence type="ECO:0000313" key="2">
    <source>
        <dbReference type="EMBL" id="TGO03197.1"/>
    </source>
</evidence>
<dbReference type="Gene3D" id="2.30.30.830">
    <property type="match status" value="1"/>
</dbReference>
<keyword evidence="3" id="KW-1185">Reference proteome</keyword>
<reference evidence="2 3" key="1">
    <citation type="journal article" date="2016" name="Front. Microbiol.">
        <title>Single-Cell (Meta-)Genomics of a Dimorphic Candidatus Thiomargarita nelsonii Reveals Genomic Plasticity.</title>
        <authorList>
            <person name="Flood B.E."/>
            <person name="Fliss P."/>
            <person name="Jones D.S."/>
            <person name="Dick G.J."/>
            <person name="Jain S."/>
            <person name="Kaster A.K."/>
            <person name="Winkel M."/>
            <person name="Mussmann M."/>
            <person name="Bailey J."/>
        </authorList>
    </citation>
    <scope>NUCLEOTIDE SEQUENCE [LARGE SCALE GENOMIC DNA]</scope>
    <source>
        <strain evidence="2">Hydrate Ridge</strain>
    </source>
</reference>
<dbReference type="Pfam" id="PF04351">
    <property type="entry name" value="PilP"/>
    <property type="match status" value="1"/>
</dbReference>
<name>A0A4E0QR98_9GAMM</name>
<organism evidence="2 3">
    <name type="scientific">Candidatus Thiomargarita nelsonii</name>
    <dbReference type="NCBI Taxonomy" id="1003181"/>
    <lineage>
        <taxon>Bacteria</taxon>
        <taxon>Pseudomonadati</taxon>
        <taxon>Pseudomonadota</taxon>
        <taxon>Gammaproteobacteria</taxon>
        <taxon>Thiotrichales</taxon>
        <taxon>Thiotrichaceae</taxon>
        <taxon>Thiomargarita</taxon>
    </lineage>
</organism>
<protein>
    <recommendedName>
        <fullName evidence="4">Pilus assembly protein PilP</fullName>
    </recommendedName>
</protein>
<evidence type="ECO:0000313" key="3">
    <source>
        <dbReference type="Proteomes" id="UP000030428"/>
    </source>
</evidence>
<gene>
    <name evidence="2" type="ORF">PN36_11290</name>
</gene>
<dbReference type="EMBL" id="JSZA02000034">
    <property type="protein sequence ID" value="TGO03197.1"/>
    <property type="molecule type" value="Genomic_DNA"/>
</dbReference>